<keyword evidence="3" id="KW-0378">Hydrolase</keyword>
<dbReference type="KEGG" id="ggr:HKW67_19755"/>
<proteinExistence type="predicted"/>
<dbReference type="Gene3D" id="3.20.20.140">
    <property type="entry name" value="Metal-dependent hydrolases"/>
    <property type="match status" value="1"/>
</dbReference>
<evidence type="ECO:0000256" key="1">
    <source>
        <dbReference type="ARBA" id="ARBA00023239"/>
    </source>
</evidence>
<dbReference type="PANTHER" id="PTHR21240">
    <property type="entry name" value="2-AMINO-3-CARBOXYLMUCONATE-6-SEMIALDEHYDE DECARBOXYLASE"/>
    <property type="match status" value="1"/>
</dbReference>
<dbReference type="PROSITE" id="PS51257">
    <property type="entry name" value="PROKAR_LIPOPROTEIN"/>
    <property type="match status" value="1"/>
</dbReference>
<organism evidence="3 4">
    <name type="scientific">Gemmatimonas groenlandica</name>
    <dbReference type="NCBI Taxonomy" id="2732249"/>
    <lineage>
        <taxon>Bacteria</taxon>
        <taxon>Pseudomonadati</taxon>
        <taxon>Gemmatimonadota</taxon>
        <taxon>Gemmatimonadia</taxon>
        <taxon>Gemmatimonadales</taxon>
        <taxon>Gemmatimonadaceae</taxon>
        <taxon>Gemmatimonas</taxon>
    </lineage>
</organism>
<protein>
    <submittedName>
        <fullName evidence="3">Amidohydrolase family protein</fullName>
    </submittedName>
</protein>
<dbReference type="Proteomes" id="UP000500938">
    <property type="component" value="Chromosome"/>
</dbReference>
<dbReference type="RefSeq" id="WP_171227026.1">
    <property type="nucleotide sequence ID" value="NZ_CP053085.1"/>
</dbReference>
<dbReference type="GO" id="GO:0016787">
    <property type="term" value="F:hydrolase activity"/>
    <property type="evidence" value="ECO:0007669"/>
    <property type="project" value="UniProtKB-KW"/>
</dbReference>
<dbReference type="InterPro" id="IPR032466">
    <property type="entry name" value="Metal_Hydrolase"/>
</dbReference>
<name>A0A6M4IZE1_9BACT</name>
<dbReference type="SUPFAM" id="SSF51556">
    <property type="entry name" value="Metallo-dependent hydrolases"/>
    <property type="match status" value="1"/>
</dbReference>
<sequence>MMRGVRAVWVGVALLTGCAREVPVPAPQPIIDMHLHAFAYDAYGLPAPPNEVTGNVPHFGSDTSAMRATFDTLRLYHVVRAVASGPLADVRRWRAANPTVIMGGAYTGPRDTLLAVTTLEQLFADGELKVLGELGLQYRGLSPSAPELTPYWALAAARKIPVAVHTGLGDAGTPFDCCPNFRARLGNPLLLEDVLVAHPGLRVNVMHAGYPFLAETKALLTIYPEVYVDIGVLSWAIPRAEFYAYLKALIDAGFANRVMFGSDQMVWPEAIGMAIAGITEAPFLTPAQRQAIFYDNAARFLRLTPAEIARDHAAVR</sequence>
<accession>A0A6M4IZE1</accession>
<dbReference type="InterPro" id="IPR032465">
    <property type="entry name" value="ACMSD"/>
</dbReference>
<evidence type="ECO:0000313" key="4">
    <source>
        <dbReference type="Proteomes" id="UP000500938"/>
    </source>
</evidence>
<reference evidence="3 4" key="1">
    <citation type="submission" date="2020-05" db="EMBL/GenBank/DDBJ databases">
        <title>Complete genome sequence of Gemmatimonas greenlandica TET16.</title>
        <authorList>
            <person name="Zeng Y."/>
        </authorList>
    </citation>
    <scope>NUCLEOTIDE SEQUENCE [LARGE SCALE GENOMIC DNA]</scope>
    <source>
        <strain evidence="3 4">TET16</strain>
    </source>
</reference>
<evidence type="ECO:0000313" key="3">
    <source>
        <dbReference type="EMBL" id="QJR37591.1"/>
    </source>
</evidence>
<dbReference type="InterPro" id="IPR006680">
    <property type="entry name" value="Amidohydro-rel"/>
</dbReference>
<keyword evidence="1" id="KW-0456">Lyase</keyword>
<keyword evidence="4" id="KW-1185">Reference proteome</keyword>
<evidence type="ECO:0000259" key="2">
    <source>
        <dbReference type="Pfam" id="PF04909"/>
    </source>
</evidence>
<dbReference type="GO" id="GO:0016831">
    <property type="term" value="F:carboxy-lyase activity"/>
    <property type="evidence" value="ECO:0007669"/>
    <property type="project" value="InterPro"/>
</dbReference>
<dbReference type="Pfam" id="PF04909">
    <property type="entry name" value="Amidohydro_2"/>
    <property type="match status" value="1"/>
</dbReference>
<dbReference type="EMBL" id="CP053085">
    <property type="protein sequence ID" value="QJR37591.1"/>
    <property type="molecule type" value="Genomic_DNA"/>
</dbReference>
<dbReference type="AlphaFoldDB" id="A0A6M4IZE1"/>
<gene>
    <name evidence="3" type="ORF">HKW67_19755</name>
</gene>
<feature type="domain" description="Amidohydrolase-related" evidence="2">
    <location>
        <begin position="31"/>
        <end position="303"/>
    </location>
</feature>